<proteinExistence type="predicted"/>
<dbReference type="RefSeq" id="WP_188258095.1">
    <property type="nucleotide sequence ID" value="NZ_JABVCF010000030.1"/>
</dbReference>
<evidence type="ECO:0000259" key="1">
    <source>
        <dbReference type="Pfam" id="PF04273"/>
    </source>
</evidence>
<dbReference type="Proteomes" id="UP000680348">
    <property type="component" value="Unassembled WGS sequence"/>
</dbReference>
<evidence type="ECO:0000313" key="2">
    <source>
        <dbReference type="EMBL" id="MBS3652544.1"/>
    </source>
</evidence>
<evidence type="ECO:0000313" key="3">
    <source>
        <dbReference type="Proteomes" id="UP000680348"/>
    </source>
</evidence>
<reference evidence="2" key="1">
    <citation type="submission" date="2021-04" db="EMBL/GenBank/DDBJ databases">
        <title>Pseudaminobacter soli sp. nov., isolated from paddy soil contaminated by heavy metals.</title>
        <authorList>
            <person name="Zhang K."/>
        </authorList>
    </citation>
    <scope>NUCLEOTIDE SEQUENCE</scope>
    <source>
        <strain evidence="2">19-2017</strain>
    </source>
</reference>
<protein>
    <submittedName>
        <fullName evidence="2">TIGR01244 family phosphatase</fullName>
    </submittedName>
</protein>
<dbReference type="InterPro" id="IPR029021">
    <property type="entry name" value="Prot-tyrosine_phosphatase-like"/>
</dbReference>
<comment type="caution">
    <text evidence="2">The sequence shown here is derived from an EMBL/GenBank/DDBJ whole genome shotgun (WGS) entry which is preliminary data.</text>
</comment>
<organism evidence="2 3">
    <name type="scientific">Pseudaminobacter soli</name>
    <name type="common">ex Zhang et al. 2022</name>
    <dbReference type="NCBI Taxonomy" id="2831468"/>
    <lineage>
        <taxon>Bacteria</taxon>
        <taxon>Pseudomonadati</taxon>
        <taxon>Pseudomonadota</taxon>
        <taxon>Alphaproteobacteria</taxon>
        <taxon>Hyphomicrobiales</taxon>
        <taxon>Phyllobacteriaceae</taxon>
        <taxon>Pseudaminobacter</taxon>
    </lineage>
</organism>
<dbReference type="GO" id="GO:0016787">
    <property type="term" value="F:hydrolase activity"/>
    <property type="evidence" value="ECO:0007669"/>
    <property type="project" value="InterPro"/>
</dbReference>
<accession>A0A942E2D6</accession>
<feature type="domain" description="Beta-lactamase hydrolase-like protein phosphatase-like" evidence="1">
    <location>
        <begin position="2"/>
        <end position="107"/>
    </location>
</feature>
<sequence length="140" mass="14751">MKQISDTLYVGPQLTADDIRQAKAKGFAAIVNNRPDGEEPGQPSAAENRVVAQTAGLGYSHIPVVPGQIGEDQVRAFQKAVSEAGGAVLAHCKTGTRSATLYAIGEVLDGRMTKDEVTPLGQRLSLDLSGAVKWLDAHGR</sequence>
<dbReference type="InterPro" id="IPR005939">
    <property type="entry name" value="BLH_phosphatase-like"/>
</dbReference>
<keyword evidence="3" id="KW-1185">Reference proteome</keyword>
<gene>
    <name evidence="2" type="ORF">KEU06_28600</name>
</gene>
<dbReference type="EMBL" id="JAGWCR010000030">
    <property type="protein sequence ID" value="MBS3652544.1"/>
    <property type="molecule type" value="Genomic_DNA"/>
</dbReference>
<name>A0A942E2D6_9HYPH</name>
<dbReference type="NCBIfam" id="TIGR01244">
    <property type="entry name" value="TIGR01244 family sulfur transferase"/>
    <property type="match status" value="1"/>
</dbReference>
<dbReference type="Gene3D" id="3.90.190.10">
    <property type="entry name" value="Protein tyrosine phosphatase superfamily"/>
    <property type="match status" value="1"/>
</dbReference>
<dbReference type="SUPFAM" id="SSF52799">
    <property type="entry name" value="(Phosphotyrosine protein) phosphatases II"/>
    <property type="match status" value="1"/>
</dbReference>
<dbReference type="Pfam" id="PF04273">
    <property type="entry name" value="BLH_phosphatase"/>
    <property type="match status" value="1"/>
</dbReference>
<dbReference type="AlphaFoldDB" id="A0A942E2D6"/>
<dbReference type="CDD" id="cd14503">
    <property type="entry name" value="PTP-bact"/>
    <property type="match status" value="1"/>
</dbReference>